<dbReference type="Proteomes" id="UP000735302">
    <property type="component" value="Unassembled WGS sequence"/>
</dbReference>
<name>A0AAV4BNB4_9GAST</name>
<dbReference type="InterPro" id="IPR021109">
    <property type="entry name" value="Peptidase_aspartic_dom_sf"/>
</dbReference>
<dbReference type="AlphaFoldDB" id="A0AAV4BNB4"/>
<dbReference type="PANTHER" id="PTHR47966:SF51">
    <property type="entry name" value="BETA-SITE APP-CLEAVING ENZYME, ISOFORM A-RELATED"/>
    <property type="match status" value="1"/>
</dbReference>
<keyword evidence="4" id="KW-0378">Hydrolase</keyword>
<evidence type="ECO:0000256" key="2">
    <source>
        <dbReference type="ARBA" id="ARBA00022670"/>
    </source>
</evidence>
<evidence type="ECO:0000256" key="5">
    <source>
        <dbReference type="PIRSR" id="PIRSR601461-2"/>
    </source>
</evidence>
<accession>A0AAV4BNB4</accession>
<feature type="disulfide bond" evidence="5">
    <location>
        <begin position="103"/>
        <end position="109"/>
    </location>
</feature>
<dbReference type="Gene3D" id="2.40.70.10">
    <property type="entry name" value="Acid Proteases"/>
    <property type="match status" value="3"/>
</dbReference>
<keyword evidence="8" id="KW-1185">Reference proteome</keyword>
<dbReference type="InterPro" id="IPR001461">
    <property type="entry name" value="Aspartic_peptidase_A1"/>
</dbReference>
<sequence length="432" mass="48108">MNCSAQRIWSIYSFPVNAASRPRTHFHRQPQQRLHAPVRLRALSRQDGNRKLVTAQASTIDIELQNLNNTIYYGPISFGTPGQRLNVIFDTSASVIWILSKLCLTNQECRMRRTYNNMLSTTFKNKRVKFAYEYFTGSVSGIYAEDNVSVGAFSVENQTFGLAKINLGVYDNVGIDGMIGLGFHNIYGSEEPNLLDNMLRQGILQNPVFSFYLNRKNSGDRSSRLTLGGTNPDLYTGDFTFAPLSAPNQWQFKGDRIQINSGRVIFCENGFQGVVQSDKDMIAGPIEDVTDLNKRLGAKPVFDNGYLSVFEIPCDSVNSLPDVEFIVNGKKLALTSEDYVVKTDVAVTVRYPPTSWTDNVRNKTGLVVGAATVSRIMRGHIMAPLFPLSNRANDVRPGCKTQRIAPTLRQVAALVCARTKEKSISKHVVLVT</sequence>
<dbReference type="PANTHER" id="PTHR47966">
    <property type="entry name" value="BETA-SITE APP-CLEAVING ENZYME, ISOFORM A-RELATED"/>
    <property type="match status" value="1"/>
</dbReference>
<comment type="similarity">
    <text evidence="1">Belongs to the peptidase A1 family.</text>
</comment>
<evidence type="ECO:0000313" key="7">
    <source>
        <dbReference type="EMBL" id="GFO20535.1"/>
    </source>
</evidence>
<dbReference type="FunFam" id="2.40.70.10:FF:000115">
    <property type="entry name" value="Lysosomal aspartic protease"/>
    <property type="match status" value="1"/>
</dbReference>
<evidence type="ECO:0000256" key="3">
    <source>
        <dbReference type="ARBA" id="ARBA00022750"/>
    </source>
</evidence>
<comment type="caution">
    <text evidence="7">The sequence shown here is derived from an EMBL/GenBank/DDBJ whole genome shotgun (WGS) entry which is preliminary data.</text>
</comment>
<protein>
    <submittedName>
        <fullName evidence="7">Cathepsin d</fullName>
    </submittedName>
</protein>
<proteinExistence type="inferred from homology"/>
<dbReference type="SUPFAM" id="SSF50630">
    <property type="entry name" value="Acid proteases"/>
    <property type="match status" value="1"/>
</dbReference>
<dbReference type="PROSITE" id="PS51767">
    <property type="entry name" value="PEPTIDASE_A1"/>
    <property type="match status" value="1"/>
</dbReference>
<dbReference type="Pfam" id="PF00026">
    <property type="entry name" value="Asp"/>
    <property type="match status" value="1"/>
</dbReference>
<keyword evidence="5" id="KW-1015">Disulfide bond</keyword>
<dbReference type="InterPro" id="IPR033121">
    <property type="entry name" value="PEPTIDASE_A1"/>
</dbReference>
<dbReference type="PRINTS" id="PR00792">
    <property type="entry name" value="PEPSIN"/>
</dbReference>
<feature type="domain" description="Peptidase A1" evidence="6">
    <location>
        <begin position="72"/>
        <end position="400"/>
    </location>
</feature>
<dbReference type="GO" id="GO:0006508">
    <property type="term" value="P:proteolysis"/>
    <property type="evidence" value="ECO:0007669"/>
    <property type="project" value="UniProtKB-KW"/>
</dbReference>
<organism evidence="7 8">
    <name type="scientific">Plakobranchus ocellatus</name>
    <dbReference type="NCBI Taxonomy" id="259542"/>
    <lineage>
        <taxon>Eukaryota</taxon>
        <taxon>Metazoa</taxon>
        <taxon>Spiralia</taxon>
        <taxon>Lophotrochozoa</taxon>
        <taxon>Mollusca</taxon>
        <taxon>Gastropoda</taxon>
        <taxon>Heterobranchia</taxon>
        <taxon>Euthyneura</taxon>
        <taxon>Panpulmonata</taxon>
        <taxon>Sacoglossa</taxon>
        <taxon>Placobranchoidea</taxon>
        <taxon>Plakobranchidae</taxon>
        <taxon>Plakobranchus</taxon>
    </lineage>
</organism>
<evidence type="ECO:0000259" key="6">
    <source>
        <dbReference type="PROSITE" id="PS51767"/>
    </source>
</evidence>
<evidence type="ECO:0000313" key="8">
    <source>
        <dbReference type="Proteomes" id="UP000735302"/>
    </source>
</evidence>
<keyword evidence="3" id="KW-0064">Aspartyl protease</keyword>
<reference evidence="7 8" key="1">
    <citation type="journal article" date="2021" name="Elife">
        <title>Chloroplast acquisition without the gene transfer in kleptoplastic sea slugs, Plakobranchus ocellatus.</title>
        <authorList>
            <person name="Maeda T."/>
            <person name="Takahashi S."/>
            <person name="Yoshida T."/>
            <person name="Shimamura S."/>
            <person name="Takaki Y."/>
            <person name="Nagai Y."/>
            <person name="Toyoda A."/>
            <person name="Suzuki Y."/>
            <person name="Arimoto A."/>
            <person name="Ishii H."/>
            <person name="Satoh N."/>
            <person name="Nishiyama T."/>
            <person name="Hasebe M."/>
            <person name="Maruyama T."/>
            <person name="Minagawa J."/>
            <person name="Obokata J."/>
            <person name="Shigenobu S."/>
        </authorList>
    </citation>
    <scope>NUCLEOTIDE SEQUENCE [LARGE SCALE GENOMIC DNA]</scope>
</reference>
<dbReference type="GO" id="GO:0004190">
    <property type="term" value="F:aspartic-type endopeptidase activity"/>
    <property type="evidence" value="ECO:0007669"/>
    <property type="project" value="UniProtKB-KW"/>
</dbReference>
<gene>
    <name evidence="7" type="ORF">PoB_004704000</name>
</gene>
<evidence type="ECO:0000256" key="1">
    <source>
        <dbReference type="ARBA" id="ARBA00007447"/>
    </source>
</evidence>
<evidence type="ECO:0000256" key="4">
    <source>
        <dbReference type="ARBA" id="ARBA00022801"/>
    </source>
</evidence>
<keyword evidence="2" id="KW-0645">Protease</keyword>
<dbReference type="EMBL" id="BLXT01005178">
    <property type="protein sequence ID" value="GFO20535.1"/>
    <property type="molecule type" value="Genomic_DNA"/>
</dbReference>